<accession>A0AAV3NW73</accession>
<proteinExistence type="predicted"/>
<dbReference type="EMBL" id="BAABME010000535">
    <property type="protein sequence ID" value="GAA0143589.1"/>
    <property type="molecule type" value="Genomic_DNA"/>
</dbReference>
<name>A0AAV3NW73_LITER</name>
<dbReference type="AlphaFoldDB" id="A0AAV3NW73"/>
<keyword evidence="1" id="KW-0175">Coiled coil</keyword>
<evidence type="ECO:0000313" key="2">
    <source>
        <dbReference type="EMBL" id="GAA0143589.1"/>
    </source>
</evidence>
<comment type="caution">
    <text evidence="2">The sequence shown here is derived from an EMBL/GenBank/DDBJ whole genome shotgun (WGS) entry which is preliminary data.</text>
</comment>
<evidence type="ECO:0000256" key="1">
    <source>
        <dbReference type="SAM" id="Coils"/>
    </source>
</evidence>
<sequence>MNASYPIACRADLLDDAREEALKKERALQLQVTELKEENERLKTAATLANKERKEATAQTLAEIKNHDLLQARFTRLEGEHFGISNKLERLQLVDNQMTKKVGELEQRAKVAEEALT</sequence>
<evidence type="ECO:0000313" key="3">
    <source>
        <dbReference type="Proteomes" id="UP001454036"/>
    </source>
</evidence>
<dbReference type="Proteomes" id="UP001454036">
    <property type="component" value="Unassembled WGS sequence"/>
</dbReference>
<feature type="coiled-coil region" evidence="1">
    <location>
        <begin position="18"/>
        <end position="59"/>
    </location>
</feature>
<gene>
    <name evidence="2" type="ORF">LIER_04240</name>
</gene>
<reference evidence="2 3" key="1">
    <citation type="submission" date="2024-01" db="EMBL/GenBank/DDBJ databases">
        <title>The complete chloroplast genome sequence of Lithospermum erythrorhizon: insights into the phylogenetic relationship among Boraginaceae species and the maternal lineages of purple gromwells.</title>
        <authorList>
            <person name="Okada T."/>
            <person name="Watanabe K."/>
        </authorList>
    </citation>
    <scope>NUCLEOTIDE SEQUENCE [LARGE SCALE GENOMIC DNA]</scope>
</reference>
<protein>
    <submittedName>
        <fullName evidence="2">Uncharacterized protein</fullName>
    </submittedName>
</protein>
<keyword evidence="3" id="KW-1185">Reference proteome</keyword>
<organism evidence="2 3">
    <name type="scientific">Lithospermum erythrorhizon</name>
    <name type="common">Purple gromwell</name>
    <name type="synonym">Lithospermum officinale var. erythrorhizon</name>
    <dbReference type="NCBI Taxonomy" id="34254"/>
    <lineage>
        <taxon>Eukaryota</taxon>
        <taxon>Viridiplantae</taxon>
        <taxon>Streptophyta</taxon>
        <taxon>Embryophyta</taxon>
        <taxon>Tracheophyta</taxon>
        <taxon>Spermatophyta</taxon>
        <taxon>Magnoliopsida</taxon>
        <taxon>eudicotyledons</taxon>
        <taxon>Gunneridae</taxon>
        <taxon>Pentapetalae</taxon>
        <taxon>asterids</taxon>
        <taxon>lamiids</taxon>
        <taxon>Boraginales</taxon>
        <taxon>Boraginaceae</taxon>
        <taxon>Boraginoideae</taxon>
        <taxon>Lithospermeae</taxon>
        <taxon>Lithospermum</taxon>
    </lineage>
</organism>